<keyword evidence="2" id="KW-1185">Reference proteome</keyword>
<dbReference type="Proteomes" id="UP000188268">
    <property type="component" value="Unassembled WGS sequence"/>
</dbReference>
<reference evidence="1 2" key="1">
    <citation type="submission" date="2013-09" db="EMBL/GenBank/DDBJ databases">
        <title>Corchorus capsularis genome sequencing.</title>
        <authorList>
            <person name="Alam M."/>
            <person name="Haque M.S."/>
            <person name="Islam M.S."/>
            <person name="Emdad E.M."/>
            <person name="Islam M.M."/>
            <person name="Ahmed B."/>
            <person name="Halim A."/>
            <person name="Hossen Q.M.M."/>
            <person name="Hossain M.Z."/>
            <person name="Ahmed R."/>
            <person name="Khan M.M."/>
            <person name="Islam R."/>
            <person name="Rashid M.M."/>
            <person name="Khan S.A."/>
            <person name="Rahman M.S."/>
            <person name="Alam M."/>
        </authorList>
    </citation>
    <scope>NUCLEOTIDE SEQUENCE [LARGE SCALE GENOMIC DNA]</scope>
    <source>
        <strain evidence="2">cv. CVL-1</strain>
        <tissue evidence="1">Whole seedling</tissue>
    </source>
</reference>
<gene>
    <name evidence="1" type="ORF">CCACVL1_18579</name>
</gene>
<dbReference type="AlphaFoldDB" id="A0A1R3HKK0"/>
<comment type="caution">
    <text evidence="1">The sequence shown here is derived from an EMBL/GenBank/DDBJ whole genome shotgun (WGS) entry which is preliminary data.</text>
</comment>
<proteinExistence type="predicted"/>
<evidence type="ECO:0000313" key="2">
    <source>
        <dbReference type="Proteomes" id="UP000188268"/>
    </source>
</evidence>
<accession>A0A1R3HKK0</accession>
<sequence length="19" mass="2028">MTFPPATGIADKTANFAKF</sequence>
<name>A0A1R3HKK0_COCAP</name>
<organism evidence="1 2">
    <name type="scientific">Corchorus capsularis</name>
    <name type="common">Jute</name>
    <dbReference type="NCBI Taxonomy" id="210143"/>
    <lineage>
        <taxon>Eukaryota</taxon>
        <taxon>Viridiplantae</taxon>
        <taxon>Streptophyta</taxon>
        <taxon>Embryophyta</taxon>
        <taxon>Tracheophyta</taxon>
        <taxon>Spermatophyta</taxon>
        <taxon>Magnoliopsida</taxon>
        <taxon>eudicotyledons</taxon>
        <taxon>Gunneridae</taxon>
        <taxon>Pentapetalae</taxon>
        <taxon>rosids</taxon>
        <taxon>malvids</taxon>
        <taxon>Malvales</taxon>
        <taxon>Malvaceae</taxon>
        <taxon>Grewioideae</taxon>
        <taxon>Apeibeae</taxon>
        <taxon>Corchorus</taxon>
    </lineage>
</organism>
<evidence type="ECO:0000313" key="1">
    <source>
        <dbReference type="EMBL" id="OMO70919.1"/>
    </source>
</evidence>
<dbReference type="EMBL" id="AWWV01011750">
    <property type="protein sequence ID" value="OMO70919.1"/>
    <property type="molecule type" value="Genomic_DNA"/>
</dbReference>
<protein>
    <submittedName>
        <fullName evidence="1">Uncharacterized protein</fullName>
    </submittedName>
</protein>
<dbReference type="Gramene" id="OMO70919">
    <property type="protein sequence ID" value="OMO70919"/>
    <property type="gene ID" value="CCACVL1_18579"/>
</dbReference>